<organism evidence="1 2">
    <name type="scientific">Punica granatum</name>
    <name type="common">Pomegranate</name>
    <dbReference type="NCBI Taxonomy" id="22663"/>
    <lineage>
        <taxon>Eukaryota</taxon>
        <taxon>Viridiplantae</taxon>
        <taxon>Streptophyta</taxon>
        <taxon>Embryophyta</taxon>
        <taxon>Tracheophyta</taxon>
        <taxon>Spermatophyta</taxon>
        <taxon>Magnoliopsida</taxon>
        <taxon>eudicotyledons</taxon>
        <taxon>Gunneridae</taxon>
        <taxon>Pentapetalae</taxon>
        <taxon>rosids</taxon>
        <taxon>malvids</taxon>
        <taxon>Myrtales</taxon>
        <taxon>Lythraceae</taxon>
        <taxon>Punica</taxon>
    </lineage>
</organism>
<sequence>MHTRASFLSCYASSQSVLARASGDLVGSSPPCVFTFMLRKFAEPAGSYFLQPYRVCSLCEFTFMLCKFAVPAGSFFLRPSRVCSPVLVDFLALQVRRACPLVLQLVHFHASQVHRVCSLVLLANLPGLLTRASLLSCLPSSPSLLARASCDLAGSAHPCEFTFMLRKFAEPAGSFLLRPCRVCSPVLVYFHASQVRRACSLVLLASLPGLLIRASLLSCFASSPSLLALASCDLAGSAHPCEFGFMLRKFLLACASCDLAGSAHPCEFTFTLRKYAEPSRSCFLQPCRVCSPVRVYFHASQVRRACSVVLHATLPDMHTRASLLSCYASSQSVLARASGDLVGSVPPCVFTFLLRKFAEPAGSCFLRPNRVCSPCEFTFMLREFAELAGSLFLLPSRICSPVLVYLLASQVRRACSLVLLATLPGLLTCASLLSRFASTRSLHARASCNLAESAHPCEFTFMVRKFAELGWSCYLQPCRILLARAAGDLIGSAPPCEFTFMLRKFAEPARWCFLRPYRSLLARAFGDLVGSATPCEFTFMLRKSAEPAGSCFLRPCTICTPVRVYFHASQVRRVCSLVLLSNLPGLLARGSLHSCYASSQSLLARASSDLVGSAPPCEFTFMLRKFAKPAGSCFFRPYRVCSPVGIYFHVSQVRRACWLVLLATLPGLLTRTNLLSRFASSPSLLARASCDLTESAHPCEFTFTLRKYAEPAC</sequence>
<evidence type="ECO:0000313" key="1">
    <source>
        <dbReference type="EMBL" id="OWM80234.1"/>
    </source>
</evidence>
<evidence type="ECO:0000313" key="2">
    <source>
        <dbReference type="Proteomes" id="UP000197138"/>
    </source>
</evidence>
<accession>A0A218X5M4</accession>
<dbReference type="AlphaFoldDB" id="A0A218X5M4"/>
<dbReference type="EMBL" id="MTKT01002242">
    <property type="protein sequence ID" value="OWM80234.1"/>
    <property type="molecule type" value="Genomic_DNA"/>
</dbReference>
<proteinExistence type="predicted"/>
<reference evidence="2" key="1">
    <citation type="journal article" date="2017" name="Plant J.">
        <title>The pomegranate (Punica granatum L.) genome and the genomics of punicalagin biosynthesis.</title>
        <authorList>
            <person name="Qin G."/>
            <person name="Xu C."/>
            <person name="Ming R."/>
            <person name="Tang H."/>
            <person name="Guyot R."/>
            <person name="Kramer E.M."/>
            <person name="Hu Y."/>
            <person name="Yi X."/>
            <person name="Qi Y."/>
            <person name="Xu X."/>
            <person name="Gao Z."/>
            <person name="Pan H."/>
            <person name="Jian J."/>
            <person name="Tian Y."/>
            <person name="Yue Z."/>
            <person name="Xu Y."/>
        </authorList>
    </citation>
    <scope>NUCLEOTIDE SEQUENCE [LARGE SCALE GENOMIC DNA]</scope>
    <source>
        <strain evidence="2">cv. Dabenzi</strain>
    </source>
</reference>
<name>A0A218X5M4_PUNGR</name>
<gene>
    <name evidence="1" type="ORF">CDL15_Pgr029166</name>
</gene>
<protein>
    <submittedName>
        <fullName evidence="1">Uncharacterized protein</fullName>
    </submittedName>
</protein>
<dbReference type="Proteomes" id="UP000197138">
    <property type="component" value="Unassembled WGS sequence"/>
</dbReference>
<comment type="caution">
    <text evidence="1">The sequence shown here is derived from an EMBL/GenBank/DDBJ whole genome shotgun (WGS) entry which is preliminary data.</text>
</comment>